<dbReference type="InterPro" id="IPR000953">
    <property type="entry name" value="Chromo/chromo_shadow_dom"/>
</dbReference>
<name>A0A6A3HKM1_9STRA</name>
<dbReference type="Gene3D" id="3.10.10.10">
    <property type="entry name" value="HIV Type 1 Reverse Transcriptase, subunit A, domain 1"/>
    <property type="match status" value="1"/>
</dbReference>
<evidence type="ECO:0000259" key="10">
    <source>
        <dbReference type="PROSITE" id="PS50994"/>
    </source>
</evidence>
<evidence type="ECO:0000259" key="8">
    <source>
        <dbReference type="PROSITE" id="PS50013"/>
    </source>
</evidence>
<dbReference type="Gene3D" id="3.30.420.10">
    <property type="entry name" value="Ribonuclease H-like superfamily/Ribonuclease H"/>
    <property type="match status" value="1"/>
</dbReference>
<feature type="non-terminal residue" evidence="11">
    <location>
        <position position="1"/>
    </location>
</feature>
<keyword evidence="2" id="KW-0548">Nucleotidyltransferase</keyword>
<comment type="caution">
    <text evidence="11">The sequence shown here is derived from an EMBL/GenBank/DDBJ whole genome shotgun (WGS) entry which is preliminary data.</text>
</comment>
<evidence type="ECO:0000259" key="9">
    <source>
        <dbReference type="PROSITE" id="PS50878"/>
    </source>
</evidence>
<evidence type="ECO:0000256" key="6">
    <source>
        <dbReference type="ARBA" id="ARBA00022918"/>
    </source>
</evidence>
<keyword evidence="1" id="KW-0808">Transferase</keyword>
<proteinExistence type="predicted"/>
<evidence type="ECO:0000256" key="3">
    <source>
        <dbReference type="ARBA" id="ARBA00022722"/>
    </source>
</evidence>
<dbReference type="InterPro" id="IPR041373">
    <property type="entry name" value="RT_RNaseH"/>
</dbReference>
<accession>A0A6A3HKM1</accession>
<dbReference type="CDD" id="cd01647">
    <property type="entry name" value="RT_LTR"/>
    <property type="match status" value="1"/>
</dbReference>
<dbReference type="SUPFAM" id="SSF53098">
    <property type="entry name" value="Ribonuclease H-like"/>
    <property type="match status" value="1"/>
</dbReference>
<dbReference type="Pfam" id="PF00665">
    <property type="entry name" value="rve"/>
    <property type="match status" value="1"/>
</dbReference>
<dbReference type="Proteomes" id="UP000429607">
    <property type="component" value="Unassembled WGS sequence"/>
</dbReference>
<evidence type="ECO:0000256" key="1">
    <source>
        <dbReference type="ARBA" id="ARBA00022679"/>
    </source>
</evidence>
<gene>
    <name evidence="11" type="ORF">PR001_g27278</name>
</gene>
<dbReference type="SUPFAM" id="SSF54160">
    <property type="entry name" value="Chromo domain-like"/>
    <property type="match status" value="1"/>
</dbReference>
<dbReference type="Gene3D" id="1.10.340.70">
    <property type="match status" value="1"/>
</dbReference>
<dbReference type="InterPro" id="IPR001584">
    <property type="entry name" value="Integrase_cat-core"/>
</dbReference>
<keyword evidence="5" id="KW-0378">Hydrolase</keyword>
<dbReference type="PANTHER" id="PTHR37984">
    <property type="entry name" value="PROTEIN CBG26694"/>
    <property type="match status" value="1"/>
</dbReference>
<reference evidence="11 12" key="1">
    <citation type="submission" date="2018-09" db="EMBL/GenBank/DDBJ databases">
        <title>Genomic investigation of the strawberry pathogen Phytophthora fragariae indicates pathogenicity is determined by transcriptional variation in three key races.</title>
        <authorList>
            <person name="Adams T.M."/>
            <person name="Armitage A.D."/>
            <person name="Sobczyk M.K."/>
            <person name="Bates H.J."/>
            <person name="Dunwell J.M."/>
            <person name="Nellist C.F."/>
            <person name="Harrison R.J."/>
        </authorList>
    </citation>
    <scope>NUCLEOTIDE SEQUENCE [LARGE SCALE GENOMIC DNA]</scope>
    <source>
        <strain evidence="11 12">SCRP249</strain>
    </source>
</reference>
<keyword evidence="6" id="KW-0695">RNA-directed DNA polymerase</keyword>
<keyword evidence="4" id="KW-0255">Endonuclease</keyword>
<dbReference type="AlphaFoldDB" id="A0A6A3HKM1"/>
<dbReference type="PROSITE" id="PS50013">
    <property type="entry name" value="CHROMO_2"/>
    <property type="match status" value="1"/>
</dbReference>
<dbReference type="PROSITE" id="PS50994">
    <property type="entry name" value="INTEGRASE"/>
    <property type="match status" value="1"/>
</dbReference>
<dbReference type="PANTHER" id="PTHR37984:SF5">
    <property type="entry name" value="PROTEIN NYNRIN-LIKE"/>
    <property type="match status" value="1"/>
</dbReference>
<dbReference type="Pfam" id="PF17917">
    <property type="entry name" value="RT_RNaseH"/>
    <property type="match status" value="1"/>
</dbReference>
<feature type="region of interest" description="Disordered" evidence="7">
    <location>
        <begin position="514"/>
        <end position="537"/>
    </location>
</feature>
<evidence type="ECO:0000256" key="5">
    <source>
        <dbReference type="ARBA" id="ARBA00022801"/>
    </source>
</evidence>
<dbReference type="InterPro" id="IPR012337">
    <property type="entry name" value="RNaseH-like_sf"/>
</dbReference>
<dbReference type="CDD" id="cd09274">
    <property type="entry name" value="RNase_HI_RT_Ty3"/>
    <property type="match status" value="1"/>
</dbReference>
<dbReference type="InterPro" id="IPR043128">
    <property type="entry name" value="Rev_trsase/Diguanyl_cyclase"/>
</dbReference>
<dbReference type="EMBL" id="QXFV01004345">
    <property type="protein sequence ID" value="KAE8970201.1"/>
    <property type="molecule type" value="Genomic_DNA"/>
</dbReference>
<feature type="domain" description="Reverse transcriptase" evidence="9">
    <location>
        <begin position="77"/>
        <end position="257"/>
    </location>
</feature>
<dbReference type="Pfam" id="PF17921">
    <property type="entry name" value="Integrase_H2C2"/>
    <property type="match status" value="1"/>
</dbReference>
<dbReference type="InterPro" id="IPR050951">
    <property type="entry name" value="Retrovirus_Pol_polyprotein"/>
</dbReference>
<feature type="domain" description="Chromo" evidence="8">
    <location>
        <begin position="957"/>
        <end position="1014"/>
    </location>
</feature>
<evidence type="ECO:0000256" key="7">
    <source>
        <dbReference type="SAM" id="MobiDB-lite"/>
    </source>
</evidence>
<feature type="domain" description="Integrase catalytic" evidence="10">
    <location>
        <begin position="646"/>
        <end position="817"/>
    </location>
</feature>
<dbReference type="SUPFAM" id="SSF56672">
    <property type="entry name" value="DNA/RNA polymerases"/>
    <property type="match status" value="1"/>
</dbReference>
<dbReference type="GO" id="GO:0003964">
    <property type="term" value="F:RNA-directed DNA polymerase activity"/>
    <property type="evidence" value="ECO:0007669"/>
    <property type="project" value="UniProtKB-KW"/>
</dbReference>
<evidence type="ECO:0000313" key="11">
    <source>
        <dbReference type="EMBL" id="KAE8970201.1"/>
    </source>
</evidence>
<dbReference type="PROSITE" id="PS50878">
    <property type="entry name" value="RT_POL"/>
    <property type="match status" value="1"/>
</dbReference>
<keyword evidence="3" id="KW-0540">Nuclease</keyword>
<sequence>IQRALDEGFPVNKVERLRTIVYAHDVWRLVLGDDPPANVEPMGIRMKTGCRPYKAKARKYAPEYQAFLETFNEMLVKLGWVYENPTSRWACAALPVRKRGGGEFRQTVDYKPFNAQTEPMAGLMPNLHVDLENVRGSNHFGLFDFIKGYWQLPLAKECQELLSYMTHRKIYTPKRVPQGSADAALYFQSTIERCFAALLYKHLLVWIDDLLLYAADIDTYLDKLQEMLELTAKFGLKLSVAKSCVYKQEVKWCGKVINGEGVKHDSERIQALRSMPYPTNAGELQQFLCSTNWMRDSIVDYARLARPLQDTLDKVMATASRRTKRAATGISIALTVQECAAYNAVKQALVDAATLAFPKPDAEMVLLTDASDIGWSVIVTQVPSWKSDADIQDQQHELLICLGGTFTGAQKNWSIIEKEAYPIIMACDKLSYLLLRPGGFRMYCDHRNLIHVFAPGHEVKKHIRGKLLRWSMKLMEFRYTIEHIDGTHNVWADMVSRWAGTRPAPSVAVKRVTLRRQRDDDQSGGPTTTTSGRPPIRPFSDGNFVWPTVEELQKAQQRHIVDRPQGLTRSPVGLLCSGERIWIPAPESSLVQRLLVIAHCGAQGHRGREALVNVVNRRFLIRNLSAMVKTFLAGCLMCQHVKGGKVVMRPWAETFRCNERNGALHWDYLHLGESFGAMQYLLVLKDDATHFCELVPCAVPTAAVTAEAILDWQSRYGVPRVWISDQGTHFKNQVVAEVARRLTCGQRFTVAYSPWTNGSIERMNRDIVQVLRAMCLEAKVDIRDWVHFVPVVQSNLNHTPVPSLANKALVELFCVLPAASPLDFGFNSEDNTFLEIGTTSRQIEAKLALLRTRVQEMHKRVQVARSEQTRRNQKAQRGARMANFDVGDYVLRSRVDQKHNDKLLVTWIGPYQIVGTDEHSFRVQHLVAGAEADVHASRLKFYADASFEVTEEIREHVAAQGIVLTVAELKEHRWNSAKRCYEILVGWKGLEPIEDSWESLSSLFKDIPVMVMQYVAATSEVQLHVTLEQLKTSS</sequence>
<dbReference type="GO" id="GO:0004519">
    <property type="term" value="F:endonuclease activity"/>
    <property type="evidence" value="ECO:0007669"/>
    <property type="project" value="UniProtKB-KW"/>
</dbReference>
<dbReference type="InterPro" id="IPR041588">
    <property type="entry name" value="Integrase_H2C2"/>
</dbReference>
<evidence type="ECO:0000256" key="2">
    <source>
        <dbReference type="ARBA" id="ARBA00022695"/>
    </source>
</evidence>
<dbReference type="GO" id="GO:0003676">
    <property type="term" value="F:nucleic acid binding"/>
    <property type="evidence" value="ECO:0007669"/>
    <property type="project" value="InterPro"/>
</dbReference>
<dbReference type="InterPro" id="IPR016197">
    <property type="entry name" value="Chromo-like_dom_sf"/>
</dbReference>
<dbReference type="InterPro" id="IPR000477">
    <property type="entry name" value="RT_dom"/>
</dbReference>
<dbReference type="InterPro" id="IPR036397">
    <property type="entry name" value="RNaseH_sf"/>
</dbReference>
<evidence type="ECO:0008006" key="13">
    <source>
        <dbReference type="Google" id="ProtNLM"/>
    </source>
</evidence>
<dbReference type="Gene3D" id="3.30.70.270">
    <property type="match status" value="2"/>
</dbReference>
<evidence type="ECO:0000256" key="4">
    <source>
        <dbReference type="ARBA" id="ARBA00022759"/>
    </source>
</evidence>
<dbReference type="GO" id="GO:0016787">
    <property type="term" value="F:hydrolase activity"/>
    <property type="evidence" value="ECO:0007669"/>
    <property type="project" value="UniProtKB-KW"/>
</dbReference>
<dbReference type="Pfam" id="PF00078">
    <property type="entry name" value="RVT_1"/>
    <property type="match status" value="1"/>
</dbReference>
<feature type="compositionally biased region" description="Low complexity" evidence="7">
    <location>
        <begin position="523"/>
        <end position="534"/>
    </location>
</feature>
<protein>
    <recommendedName>
        <fullName evidence="13">Reverse transcriptase</fullName>
    </recommendedName>
</protein>
<dbReference type="InterPro" id="IPR043502">
    <property type="entry name" value="DNA/RNA_pol_sf"/>
</dbReference>
<dbReference type="GO" id="GO:0015074">
    <property type="term" value="P:DNA integration"/>
    <property type="evidence" value="ECO:0007669"/>
    <property type="project" value="InterPro"/>
</dbReference>
<organism evidence="11 12">
    <name type="scientific">Phytophthora rubi</name>
    <dbReference type="NCBI Taxonomy" id="129364"/>
    <lineage>
        <taxon>Eukaryota</taxon>
        <taxon>Sar</taxon>
        <taxon>Stramenopiles</taxon>
        <taxon>Oomycota</taxon>
        <taxon>Peronosporomycetes</taxon>
        <taxon>Peronosporales</taxon>
        <taxon>Peronosporaceae</taxon>
        <taxon>Phytophthora</taxon>
    </lineage>
</organism>
<evidence type="ECO:0000313" key="12">
    <source>
        <dbReference type="Proteomes" id="UP000429607"/>
    </source>
</evidence>